<accession>A0A1D1UMZ0</accession>
<feature type="domain" description="Protein kinase" evidence="2">
    <location>
        <begin position="1"/>
        <end position="126"/>
    </location>
</feature>
<reference evidence="3 4" key="1">
    <citation type="journal article" date="2016" name="Nat. Commun.">
        <title>Extremotolerant tardigrade genome and improved radiotolerance of human cultured cells by tardigrade-unique protein.</title>
        <authorList>
            <person name="Hashimoto T."/>
            <person name="Horikawa D.D."/>
            <person name="Saito Y."/>
            <person name="Kuwahara H."/>
            <person name="Kozuka-Hata H."/>
            <person name="Shin-I T."/>
            <person name="Minakuchi Y."/>
            <person name="Ohishi K."/>
            <person name="Motoyama A."/>
            <person name="Aizu T."/>
            <person name="Enomoto A."/>
            <person name="Kondo K."/>
            <person name="Tanaka S."/>
            <person name="Hara Y."/>
            <person name="Koshikawa S."/>
            <person name="Sagara H."/>
            <person name="Miura T."/>
            <person name="Yokobori S."/>
            <person name="Miyagawa K."/>
            <person name="Suzuki Y."/>
            <person name="Kubo T."/>
            <person name="Oyama M."/>
            <person name="Kohara Y."/>
            <person name="Fujiyama A."/>
            <person name="Arakawa K."/>
            <person name="Katayama T."/>
            <person name="Toyoda A."/>
            <person name="Kunieda T."/>
        </authorList>
    </citation>
    <scope>NUCLEOTIDE SEQUENCE [LARGE SCALE GENOMIC DNA]</scope>
    <source>
        <strain evidence="3 4">YOKOZUNA-1</strain>
    </source>
</reference>
<evidence type="ECO:0000313" key="3">
    <source>
        <dbReference type="EMBL" id="GAU87528.1"/>
    </source>
</evidence>
<feature type="compositionally biased region" description="Basic and acidic residues" evidence="1">
    <location>
        <begin position="173"/>
        <end position="183"/>
    </location>
</feature>
<dbReference type="InterPro" id="IPR000719">
    <property type="entry name" value="Prot_kinase_dom"/>
</dbReference>
<sequence>MAPEVVRGEFVKTAADTDANSAANTAANTIAKAYKADVWSFGVIMYACLAGLLDLNNLLTVKADAGVFPRSDLEKYHTNLTQRVGALPKTASFILRMTLQSILKIRDDERLDLNELLDVVDLHNVSRLPKTPTVQSSGTITAAQADEQGSPLPAPTTAPGATSDPLPSQTEPSKSEKNAENKKSVLSIFKRLNSTTQAKNTGSPPATEKSASSDTSLADPSPSQTESSKSQKNSDDVKPVVDALITLNRLNPLKKYSGVNALKELGRSKKVKGSVKVLNALPQHDREAEQPPASPPSIPYALEQQPRPCNINTDQYQEVARLLVVGSTEPGIQQCGITAFGHGGVYVVTTSSREQQVVYQGTLRVPSVGTGQWSSEYYTNLLEPFTEVYAEYVAALCQTESVSKNCLITAINEAVDISDQIRDSMNETIGSTDDETTQ</sequence>
<feature type="compositionally biased region" description="Polar residues" evidence="1">
    <location>
        <begin position="192"/>
        <end position="231"/>
    </location>
</feature>
<evidence type="ECO:0000256" key="1">
    <source>
        <dbReference type="SAM" id="MobiDB-lite"/>
    </source>
</evidence>
<protein>
    <recommendedName>
        <fullName evidence="2">Protein kinase domain-containing protein</fullName>
    </recommendedName>
</protein>
<dbReference type="AlphaFoldDB" id="A0A1D1UMZ0"/>
<organism evidence="3 4">
    <name type="scientific">Ramazzottius varieornatus</name>
    <name type="common">Water bear</name>
    <name type="synonym">Tardigrade</name>
    <dbReference type="NCBI Taxonomy" id="947166"/>
    <lineage>
        <taxon>Eukaryota</taxon>
        <taxon>Metazoa</taxon>
        <taxon>Ecdysozoa</taxon>
        <taxon>Tardigrada</taxon>
        <taxon>Eutardigrada</taxon>
        <taxon>Parachela</taxon>
        <taxon>Hypsibioidea</taxon>
        <taxon>Ramazzottiidae</taxon>
        <taxon>Ramazzottius</taxon>
    </lineage>
</organism>
<dbReference type="EMBL" id="BDGG01000001">
    <property type="protein sequence ID" value="GAU87528.1"/>
    <property type="molecule type" value="Genomic_DNA"/>
</dbReference>
<gene>
    <name evidence="3" type="primary">RvY_00358-1</name>
    <name evidence="3" type="synonym">RvY_00358.1</name>
    <name evidence="3" type="ORF">RvY_00358</name>
</gene>
<dbReference type="GO" id="GO:0005524">
    <property type="term" value="F:ATP binding"/>
    <property type="evidence" value="ECO:0007669"/>
    <property type="project" value="InterPro"/>
</dbReference>
<dbReference type="Gene3D" id="1.10.510.10">
    <property type="entry name" value="Transferase(Phosphotransferase) domain 1"/>
    <property type="match status" value="1"/>
</dbReference>
<dbReference type="GO" id="GO:0004672">
    <property type="term" value="F:protein kinase activity"/>
    <property type="evidence" value="ECO:0007669"/>
    <property type="project" value="InterPro"/>
</dbReference>
<feature type="region of interest" description="Disordered" evidence="1">
    <location>
        <begin position="144"/>
        <end position="237"/>
    </location>
</feature>
<dbReference type="InterPro" id="IPR011009">
    <property type="entry name" value="Kinase-like_dom_sf"/>
</dbReference>
<dbReference type="PROSITE" id="PS50011">
    <property type="entry name" value="PROTEIN_KINASE_DOM"/>
    <property type="match status" value="1"/>
</dbReference>
<dbReference type="SUPFAM" id="SSF56112">
    <property type="entry name" value="Protein kinase-like (PK-like)"/>
    <property type="match status" value="1"/>
</dbReference>
<dbReference type="Proteomes" id="UP000186922">
    <property type="component" value="Unassembled WGS sequence"/>
</dbReference>
<evidence type="ECO:0000259" key="2">
    <source>
        <dbReference type="PROSITE" id="PS50011"/>
    </source>
</evidence>
<proteinExistence type="predicted"/>
<comment type="caution">
    <text evidence="3">The sequence shown here is derived from an EMBL/GenBank/DDBJ whole genome shotgun (WGS) entry which is preliminary data.</text>
</comment>
<evidence type="ECO:0000313" key="4">
    <source>
        <dbReference type="Proteomes" id="UP000186922"/>
    </source>
</evidence>
<keyword evidence="4" id="KW-1185">Reference proteome</keyword>
<name>A0A1D1UMZ0_RAMVA</name>